<keyword evidence="1" id="KW-0732">Signal</keyword>
<feature type="domain" description="SCP" evidence="2">
    <location>
        <begin position="42"/>
        <end position="147"/>
    </location>
</feature>
<feature type="signal peptide" evidence="1">
    <location>
        <begin position="1"/>
        <end position="21"/>
    </location>
</feature>
<sequence length="153" mass="16890">MKHLRLTVLLLVAMVGSGLVAVGVSSPAEAVTATVYRNVAARNVNDVRTDRDLHALKRGACLDKFAQRQARRMARKQTLYHQRLETVQSRCGMTYVGETVAAGYKKARGAVRRGLMHSDAHRAILLDAPSRRMGAGAKKRHGTWYLCVLVAHK</sequence>
<dbReference type="RefSeq" id="WP_378591026.1">
    <property type="nucleotide sequence ID" value="NZ_JBHSKD010000015.1"/>
</dbReference>
<organism evidence="3 4">
    <name type="scientific">Nocardioides taihuensis</name>
    <dbReference type="NCBI Taxonomy" id="1835606"/>
    <lineage>
        <taxon>Bacteria</taxon>
        <taxon>Bacillati</taxon>
        <taxon>Actinomycetota</taxon>
        <taxon>Actinomycetes</taxon>
        <taxon>Propionibacteriales</taxon>
        <taxon>Nocardioidaceae</taxon>
        <taxon>Nocardioides</taxon>
    </lineage>
</organism>
<comment type="caution">
    <text evidence="3">The sequence shown here is derived from an EMBL/GenBank/DDBJ whole genome shotgun (WGS) entry which is preliminary data.</text>
</comment>
<evidence type="ECO:0000313" key="3">
    <source>
        <dbReference type="EMBL" id="MFC5177748.1"/>
    </source>
</evidence>
<evidence type="ECO:0000259" key="2">
    <source>
        <dbReference type="Pfam" id="PF00188"/>
    </source>
</evidence>
<dbReference type="InterPro" id="IPR035940">
    <property type="entry name" value="CAP_sf"/>
</dbReference>
<dbReference type="EMBL" id="JBHSKD010000015">
    <property type="protein sequence ID" value="MFC5177748.1"/>
    <property type="molecule type" value="Genomic_DNA"/>
</dbReference>
<dbReference type="Proteomes" id="UP001596087">
    <property type="component" value="Unassembled WGS sequence"/>
</dbReference>
<name>A0ABW0BKJ9_9ACTN</name>
<proteinExistence type="predicted"/>
<dbReference type="SUPFAM" id="SSF55797">
    <property type="entry name" value="PR-1-like"/>
    <property type="match status" value="1"/>
</dbReference>
<dbReference type="CDD" id="cd05379">
    <property type="entry name" value="CAP_bacterial"/>
    <property type="match status" value="1"/>
</dbReference>
<dbReference type="Pfam" id="PF00188">
    <property type="entry name" value="CAP"/>
    <property type="match status" value="1"/>
</dbReference>
<dbReference type="PANTHER" id="PTHR31157:SF1">
    <property type="entry name" value="SCP DOMAIN-CONTAINING PROTEIN"/>
    <property type="match status" value="1"/>
</dbReference>
<keyword evidence="4" id="KW-1185">Reference proteome</keyword>
<evidence type="ECO:0000313" key="4">
    <source>
        <dbReference type="Proteomes" id="UP001596087"/>
    </source>
</evidence>
<reference evidence="4" key="1">
    <citation type="journal article" date="2019" name="Int. J. Syst. Evol. Microbiol.">
        <title>The Global Catalogue of Microorganisms (GCM) 10K type strain sequencing project: providing services to taxonomists for standard genome sequencing and annotation.</title>
        <authorList>
            <consortium name="The Broad Institute Genomics Platform"/>
            <consortium name="The Broad Institute Genome Sequencing Center for Infectious Disease"/>
            <person name="Wu L."/>
            <person name="Ma J."/>
        </authorList>
    </citation>
    <scope>NUCLEOTIDE SEQUENCE [LARGE SCALE GENOMIC DNA]</scope>
    <source>
        <strain evidence="4">DFY41</strain>
    </source>
</reference>
<feature type="chain" id="PRO_5045377877" evidence="1">
    <location>
        <begin position="22"/>
        <end position="153"/>
    </location>
</feature>
<gene>
    <name evidence="3" type="ORF">ACFPGP_13790</name>
</gene>
<dbReference type="Gene3D" id="3.40.33.10">
    <property type="entry name" value="CAP"/>
    <property type="match status" value="1"/>
</dbReference>
<evidence type="ECO:0000256" key="1">
    <source>
        <dbReference type="SAM" id="SignalP"/>
    </source>
</evidence>
<protein>
    <submittedName>
        <fullName evidence="3">CAP domain-containing protein</fullName>
    </submittedName>
</protein>
<accession>A0ABW0BKJ9</accession>
<dbReference type="PANTHER" id="PTHR31157">
    <property type="entry name" value="SCP DOMAIN-CONTAINING PROTEIN"/>
    <property type="match status" value="1"/>
</dbReference>
<dbReference type="InterPro" id="IPR014044">
    <property type="entry name" value="CAP_dom"/>
</dbReference>